<gene>
    <name evidence="1" type="ORF">NG800_007110</name>
</gene>
<reference evidence="1 2" key="1">
    <citation type="submission" date="2023-11" db="EMBL/GenBank/DDBJ databases">
        <title>First isolation, identification, and characterization of non-pathogenic Epilithonimonas ginsengisoli isolated from diseased farmed rainbow trout (Oncorhynchus mykiss) in Chile.</title>
        <authorList>
            <person name="Miranda C.D."/>
            <person name="Irgang R."/>
            <person name="Concha C."/>
            <person name="Rojas R."/>
            <person name="Avendano R."/>
        </authorList>
    </citation>
    <scope>NUCLEOTIDE SEQUENCE [LARGE SCALE GENOMIC DNA]</scope>
    <source>
        <strain evidence="1 2">FP99</strain>
    </source>
</reference>
<name>A0ABU4JGI4_9FLAO</name>
<organism evidence="1 2">
    <name type="scientific">Epilithonimonas ginsengisoli</name>
    <dbReference type="NCBI Taxonomy" id="1245592"/>
    <lineage>
        <taxon>Bacteria</taxon>
        <taxon>Pseudomonadati</taxon>
        <taxon>Bacteroidota</taxon>
        <taxon>Flavobacteriia</taxon>
        <taxon>Flavobacteriales</taxon>
        <taxon>Weeksellaceae</taxon>
        <taxon>Chryseobacterium group</taxon>
        <taxon>Epilithonimonas</taxon>
    </lineage>
</organism>
<dbReference type="Proteomes" id="UP001204439">
    <property type="component" value="Unassembled WGS sequence"/>
</dbReference>
<dbReference type="EMBL" id="JAMXLT020000010">
    <property type="protein sequence ID" value="MDW8548673.1"/>
    <property type="molecule type" value="Genomic_DNA"/>
</dbReference>
<comment type="caution">
    <text evidence="1">The sequence shown here is derived from an EMBL/GenBank/DDBJ whole genome shotgun (WGS) entry which is preliminary data.</text>
</comment>
<evidence type="ECO:0000313" key="2">
    <source>
        <dbReference type="Proteomes" id="UP001204439"/>
    </source>
</evidence>
<proteinExistence type="predicted"/>
<dbReference type="RefSeq" id="WP_063969050.1">
    <property type="nucleotide sequence ID" value="NZ_JAMXLT020000010.1"/>
</dbReference>
<evidence type="ECO:0000313" key="1">
    <source>
        <dbReference type="EMBL" id="MDW8548673.1"/>
    </source>
</evidence>
<accession>A0ABU4JGI4</accession>
<protein>
    <submittedName>
        <fullName evidence="1">Uncharacterized protein</fullName>
    </submittedName>
</protein>
<keyword evidence="2" id="KW-1185">Reference proteome</keyword>
<sequence length="150" mass="17357">MTLNEIAWSFSSKIYTSTEEFNQEIIDYQKAIYKTDEKWKPNEIVFDFPELQIQYEAWITDASQLLDNETLLDEEDAFDEDNSDQGMFQVEVVSHFKADNGENFTALEFLFKSHNQQANKELGDHVFFEGTDEDPNIIDGLPLCYIACGS</sequence>